<keyword evidence="2" id="KW-1185">Reference proteome</keyword>
<comment type="caution">
    <text evidence="1">The sequence shown here is derived from an EMBL/GenBank/DDBJ whole genome shotgun (WGS) entry which is preliminary data.</text>
</comment>
<organism evidence="1 2">
    <name type="scientific">Azospirillum endophyticum</name>
    <dbReference type="NCBI Taxonomy" id="2800326"/>
    <lineage>
        <taxon>Bacteria</taxon>
        <taxon>Pseudomonadati</taxon>
        <taxon>Pseudomonadota</taxon>
        <taxon>Alphaproteobacteria</taxon>
        <taxon>Rhodospirillales</taxon>
        <taxon>Azospirillaceae</taxon>
        <taxon>Azospirillum</taxon>
    </lineage>
</organism>
<dbReference type="EMBL" id="JAENHM010000060">
    <property type="protein sequence ID" value="MBK1840287.1"/>
    <property type="molecule type" value="Genomic_DNA"/>
</dbReference>
<dbReference type="Proteomes" id="UP000652760">
    <property type="component" value="Unassembled WGS sequence"/>
</dbReference>
<accession>A0ABS1FAM4</accession>
<protein>
    <submittedName>
        <fullName evidence="1">Uncharacterized protein</fullName>
    </submittedName>
</protein>
<evidence type="ECO:0000313" key="1">
    <source>
        <dbReference type="EMBL" id="MBK1840287.1"/>
    </source>
</evidence>
<reference evidence="2" key="1">
    <citation type="submission" date="2021-01" db="EMBL/GenBank/DDBJ databases">
        <title>Genome public.</title>
        <authorList>
            <person name="Liu C."/>
            <person name="Sun Q."/>
        </authorList>
    </citation>
    <scope>NUCLEOTIDE SEQUENCE [LARGE SCALE GENOMIC DNA]</scope>
    <source>
        <strain evidence="2">YIM B02556</strain>
    </source>
</reference>
<sequence length="153" mass="17604">MDYRTVTLDKDREAAGRTILKLADEVGFETQAAAWLHLAEPNAWRFYLITSMIDEKGPKWIYERLLKFFAKVGLPKGITPLDIYIGSPSDKLFSQLPFSLDFEDEEGGLCEISDPSGNPDFLLDKGFFYRLRKQKIIARPNQFDLRVRQRLAA</sequence>
<proteinExistence type="predicted"/>
<name>A0ABS1FAM4_9PROT</name>
<dbReference type="RefSeq" id="WP_200196734.1">
    <property type="nucleotide sequence ID" value="NZ_JAENHM010000060.1"/>
</dbReference>
<evidence type="ECO:0000313" key="2">
    <source>
        <dbReference type="Proteomes" id="UP000652760"/>
    </source>
</evidence>
<gene>
    <name evidence="1" type="ORF">JHL17_23055</name>
</gene>